<keyword evidence="1" id="KW-1133">Transmembrane helix</keyword>
<dbReference type="EMBL" id="JAGXOE010000001">
    <property type="protein sequence ID" value="MBS4099626.1"/>
    <property type="molecule type" value="Genomic_DNA"/>
</dbReference>
<proteinExistence type="predicted"/>
<protein>
    <submittedName>
        <fullName evidence="2">Uncharacterized protein</fullName>
    </submittedName>
</protein>
<name>A0ABS5N5U2_TSUPA</name>
<feature type="transmembrane region" description="Helical" evidence="1">
    <location>
        <begin position="20"/>
        <end position="38"/>
    </location>
</feature>
<organism evidence="2 3">
    <name type="scientific">Tsukamurella paurometabola</name>
    <name type="common">Corynebacterium paurometabolum</name>
    <dbReference type="NCBI Taxonomy" id="2061"/>
    <lineage>
        <taxon>Bacteria</taxon>
        <taxon>Bacillati</taxon>
        <taxon>Actinomycetota</taxon>
        <taxon>Actinomycetes</taxon>
        <taxon>Mycobacteriales</taxon>
        <taxon>Tsukamurellaceae</taxon>
        <taxon>Tsukamurella</taxon>
    </lineage>
</organism>
<keyword evidence="1" id="KW-0472">Membrane</keyword>
<gene>
    <name evidence="2" type="ORF">KFZ73_00090</name>
</gene>
<evidence type="ECO:0000313" key="2">
    <source>
        <dbReference type="EMBL" id="MBS4099626.1"/>
    </source>
</evidence>
<dbReference type="RefSeq" id="WP_212552585.1">
    <property type="nucleotide sequence ID" value="NZ_JAGXOE010000001.1"/>
</dbReference>
<accession>A0ABS5N5U2</accession>
<evidence type="ECO:0000256" key="1">
    <source>
        <dbReference type="SAM" id="Phobius"/>
    </source>
</evidence>
<sequence>MSRTTLETVLEALLPTTTRWYLFLLLGGIALALVWRLAAAPWRRTVVDPPLSAVELACVRNRRAPVVVALAELRADGCVPAAGSTT</sequence>
<keyword evidence="3" id="KW-1185">Reference proteome</keyword>
<dbReference type="Proteomes" id="UP000676853">
    <property type="component" value="Unassembled WGS sequence"/>
</dbReference>
<comment type="caution">
    <text evidence="2">The sequence shown here is derived from an EMBL/GenBank/DDBJ whole genome shotgun (WGS) entry which is preliminary data.</text>
</comment>
<evidence type="ECO:0000313" key="3">
    <source>
        <dbReference type="Proteomes" id="UP000676853"/>
    </source>
</evidence>
<feature type="non-terminal residue" evidence="2">
    <location>
        <position position="86"/>
    </location>
</feature>
<keyword evidence="1" id="KW-0812">Transmembrane</keyword>
<reference evidence="2 3" key="1">
    <citation type="submission" date="2021-04" db="EMBL/GenBank/DDBJ databases">
        <title>Whole genome sequence analysis of a thiophenic sulfur metabolizing bacteria.</title>
        <authorList>
            <person name="Akhtar N."/>
            <person name="Akram J."/>
            <person name="Aslam A."/>
        </authorList>
    </citation>
    <scope>NUCLEOTIDE SEQUENCE [LARGE SCALE GENOMIC DNA]</scope>
    <source>
        <strain evidence="2 3">3OW</strain>
    </source>
</reference>